<protein>
    <submittedName>
        <fullName evidence="1">Uncharacterized protein</fullName>
    </submittedName>
</protein>
<sequence length="179" mass="20463">MLGLNSQLQKIKKESITISMGEPLYYKDKVMYTLNGLTKEYDGFVTSIYNRSDKPSLEKVHSLLYTYEYRLEQRNTAQQLHFPQSCKLIHLKHILHTPQISKQLISVTKLCFDNQAFVEFHLSHFLVKDQASRRVLLQGILENGLCKVSSSITLLSSLDVSFSLASPLVLVTQLSFNHA</sequence>
<evidence type="ECO:0000313" key="1">
    <source>
        <dbReference type="EMBL" id="RVW91532.1"/>
    </source>
</evidence>
<organism evidence="1 2">
    <name type="scientific">Vitis vinifera</name>
    <name type="common">Grape</name>
    <dbReference type="NCBI Taxonomy" id="29760"/>
    <lineage>
        <taxon>Eukaryota</taxon>
        <taxon>Viridiplantae</taxon>
        <taxon>Streptophyta</taxon>
        <taxon>Embryophyta</taxon>
        <taxon>Tracheophyta</taxon>
        <taxon>Spermatophyta</taxon>
        <taxon>Magnoliopsida</taxon>
        <taxon>eudicotyledons</taxon>
        <taxon>Gunneridae</taxon>
        <taxon>Pentapetalae</taxon>
        <taxon>rosids</taxon>
        <taxon>Vitales</taxon>
        <taxon>Vitaceae</taxon>
        <taxon>Viteae</taxon>
        <taxon>Vitis</taxon>
    </lineage>
</organism>
<dbReference type="Proteomes" id="UP000288805">
    <property type="component" value="Unassembled WGS sequence"/>
</dbReference>
<name>A0A438I4A6_VITVI</name>
<dbReference type="AlphaFoldDB" id="A0A438I4A6"/>
<gene>
    <name evidence="1" type="ORF">CK203_046197</name>
</gene>
<dbReference type="EMBL" id="QGNW01000144">
    <property type="protein sequence ID" value="RVW91532.1"/>
    <property type="molecule type" value="Genomic_DNA"/>
</dbReference>
<proteinExistence type="predicted"/>
<dbReference type="PANTHER" id="PTHR47481">
    <property type="match status" value="1"/>
</dbReference>
<dbReference type="PANTHER" id="PTHR47481:SF31">
    <property type="entry name" value="OS01G0873500 PROTEIN"/>
    <property type="match status" value="1"/>
</dbReference>
<evidence type="ECO:0000313" key="2">
    <source>
        <dbReference type="Proteomes" id="UP000288805"/>
    </source>
</evidence>
<comment type="caution">
    <text evidence="1">The sequence shown here is derived from an EMBL/GenBank/DDBJ whole genome shotgun (WGS) entry which is preliminary data.</text>
</comment>
<accession>A0A438I4A6</accession>
<reference evidence="1 2" key="1">
    <citation type="journal article" date="2018" name="PLoS Genet.">
        <title>Population sequencing reveals clonal diversity and ancestral inbreeding in the grapevine cultivar Chardonnay.</title>
        <authorList>
            <person name="Roach M.J."/>
            <person name="Johnson D.L."/>
            <person name="Bohlmann J."/>
            <person name="van Vuuren H.J."/>
            <person name="Jones S.J."/>
            <person name="Pretorius I.S."/>
            <person name="Schmidt S.A."/>
            <person name="Borneman A.R."/>
        </authorList>
    </citation>
    <scope>NUCLEOTIDE SEQUENCE [LARGE SCALE GENOMIC DNA]</scope>
    <source>
        <strain evidence="2">cv. Chardonnay</strain>
        <tissue evidence="1">Leaf</tissue>
    </source>
</reference>